<name>A0A8K0R504_9PLEO</name>
<dbReference type="AlphaFoldDB" id="A0A8K0R504"/>
<evidence type="ECO:0000313" key="9">
    <source>
        <dbReference type="Proteomes" id="UP000813461"/>
    </source>
</evidence>
<dbReference type="GO" id="GO:0016020">
    <property type="term" value="C:membrane"/>
    <property type="evidence" value="ECO:0007669"/>
    <property type="project" value="UniProtKB-SubCell"/>
</dbReference>
<evidence type="ECO:0000256" key="2">
    <source>
        <dbReference type="ARBA" id="ARBA00022692"/>
    </source>
</evidence>
<proteinExistence type="predicted"/>
<dbReference type="EMBL" id="JAGMVJ010000012">
    <property type="protein sequence ID" value="KAH7084489.1"/>
    <property type="molecule type" value="Genomic_DNA"/>
</dbReference>
<feature type="transmembrane region" description="Helical" evidence="6">
    <location>
        <begin position="547"/>
        <end position="569"/>
    </location>
</feature>
<evidence type="ECO:0000256" key="5">
    <source>
        <dbReference type="SAM" id="MobiDB-lite"/>
    </source>
</evidence>
<evidence type="ECO:0000256" key="4">
    <source>
        <dbReference type="ARBA" id="ARBA00023136"/>
    </source>
</evidence>
<dbReference type="Proteomes" id="UP000813461">
    <property type="component" value="Unassembled WGS sequence"/>
</dbReference>
<reference evidence="8" key="1">
    <citation type="journal article" date="2021" name="Nat. Commun.">
        <title>Genetic determinants of endophytism in the Arabidopsis root mycobiome.</title>
        <authorList>
            <person name="Mesny F."/>
            <person name="Miyauchi S."/>
            <person name="Thiergart T."/>
            <person name="Pickel B."/>
            <person name="Atanasova L."/>
            <person name="Karlsson M."/>
            <person name="Huettel B."/>
            <person name="Barry K.W."/>
            <person name="Haridas S."/>
            <person name="Chen C."/>
            <person name="Bauer D."/>
            <person name="Andreopoulos W."/>
            <person name="Pangilinan J."/>
            <person name="LaButti K."/>
            <person name="Riley R."/>
            <person name="Lipzen A."/>
            <person name="Clum A."/>
            <person name="Drula E."/>
            <person name="Henrissat B."/>
            <person name="Kohler A."/>
            <person name="Grigoriev I.V."/>
            <person name="Martin F.M."/>
            <person name="Hacquard S."/>
        </authorList>
    </citation>
    <scope>NUCLEOTIDE SEQUENCE</scope>
    <source>
        <strain evidence="8">MPI-SDFR-AT-0120</strain>
    </source>
</reference>
<dbReference type="SUPFAM" id="SSF52091">
    <property type="entry name" value="SpoIIaa-like"/>
    <property type="match status" value="1"/>
</dbReference>
<evidence type="ECO:0000313" key="8">
    <source>
        <dbReference type="EMBL" id="KAH7084489.1"/>
    </source>
</evidence>
<feature type="compositionally biased region" description="Basic and acidic residues" evidence="5">
    <location>
        <begin position="49"/>
        <end position="62"/>
    </location>
</feature>
<feature type="transmembrane region" description="Helical" evidence="6">
    <location>
        <begin position="581"/>
        <end position="600"/>
    </location>
</feature>
<comment type="subcellular location">
    <subcellularLocation>
        <location evidence="1">Membrane</location>
        <topology evidence="1">Multi-pass membrane protein</topology>
    </subcellularLocation>
</comment>
<keyword evidence="4 6" id="KW-0472">Membrane</keyword>
<evidence type="ECO:0000256" key="1">
    <source>
        <dbReference type="ARBA" id="ARBA00004141"/>
    </source>
</evidence>
<protein>
    <submittedName>
        <fullName evidence="8">Sulfate transporter family-domain-containing protein</fullName>
    </submittedName>
</protein>
<dbReference type="FunFam" id="3.30.750.24:FF:000036">
    <property type="entry name" value="Putative sulfate transporter YPR003C"/>
    <property type="match status" value="1"/>
</dbReference>
<feature type="transmembrane region" description="Helical" evidence="6">
    <location>
        <begin position="415"/>
        <end position="434"/>
    </location>
</feature>
<sequence>MPPKRTTTDDGPSRASHSRESSSGSVRQAHQPGKPSQLRQAHVPSDRSSSPEETMHPHRYYDDDNDDETQPTSQPVDLNFTSDGITPAATGGASARPVDQNVAPQHSGIIEIDLEPTVRTRLLDHQNWDAASGCGDPNCNHGATSPRPRAHRNYGSFAGSIHSDNSFGGTYPGITETAEGEAPDATHALLGDAFADSIGGSGNGQKMSTTKWLAERHGVKNQRMMYLQYYIPILNWTRQYKLRYLKGDLVAAITMASFYIPMALSYASNLAHVPPVHGLYSFALNPLIYAILGTCPQMIVGPEAPGSLLVGEIVRENIKKGTTGDDDGRRNAEIAGIVTCLAGAFILVAGLFRLGFLDNVLSRPFLRGFISAIGVVIFVDQLIPEMGLARLAADQVSHGSCIDKVVFLFRNIGNAHGLTCAMSFTAFGIIMFFREFKKRLQPRYPSVAYIPDRFVVVVLSAIFTWRFRLDQQGLAVLGNVNSSGGSIFAIHFPFETSHLKYASDAINTALIIALLGFFESSVAGKSLGGGDPNKDGVTMPISANRELIALGTANITGGLFMALPAFGGYGRSKVNASTGGLTPMSSIFLSLITILCTVFMLPYFYYLPKGVLCAMVSVVAYSLVEEAPHDIKFFLRIRGWSELILMGLIFFITIIWDLKRGIGVGIGLSILRLIRHSVRPRIQILGRVPGTTNQFSNAEHDPDSVEFIEGCLIVKIPEPLTFANTGNLKTRLRRLEDHGTGKAHPALPRVRRAEHNKNIIFDVHGVTSLDGAGAQVLAEIVESYRKRDVRVFFCRVPSERSPVYQLFDKSGIIEMCGGPRHFVNSVEEALRMTELERLTEEWGSEAGSSRAVSSGMA</sequence>
<comment type="caution">
    <text evidence="8">The sequence shown here is derived from an EMBL/GenBank/DDBJ whole genome shotgun (WGS) entry which is preliminary data.</text>
</comment>
<feature type="transmembrane region" description="Helical" evidence="6">
    <location>
        <begin position="636"/>
        <end position="656"/>
    </location>
</feature>
<dbReference type="CDD" id="cd07042">
    <property type="entry name" value="STAS_SulP_like_sulfate_transporter"/>
    <property type="match status" value="1"/>
</dbReference>
<gene>
    <name evidence="8" type="ORF">FB567DRAFT_83646</name>
</gene>
<feature type="transmembrane region" description="Helical" evidence="6">
    <location>
        <begin position="334"/>
        <end position="352"/>
    </location>
</feature>
<organism evidence="8 9">
    <name type="scientific">Paraphoma chrysanthemicola</name>
    <dbReference type="NCBI Taxonomy" id="798071"/>
    <lineage>
        <taxon>Eukaryota</taxon>
        <taxon>Fungi</taxon>
        <taxon>Dikarya</taxon>
        <taxon>Ascomycota</taxon>
        <taxon>Pezizomycotina</taxon>
        <taxon>Dothideomycetes</taxon>
        <taxon>Pleosporomycetidae</taxon>
        <taxon>Pleosporales</taxon>
        <taxon>Pleosporineae</taxon>
        <taxon>Phaeosphaeriaceae</taxon>
        <taxon>Paraphoma</taxon>
    </lineage>
</organism>
<feature type="region of interest" description="Disordered" evidence="5">
    <location>
        <begin position="1"/>
        <end position="100"/>
    </location>
</feature>
<dbReference type="Pfam" id="PF01740">
    <property type="entry name" value="STAS"/>
    <property type="match status" value="1"/>
</dbReference>
<accession>A0A8K0R504</accession>
<dbReference type="Gene3D" id="3.30.750.24">
    <property type="entry name" value="STAS domain"/>
    <property type="match status" value="1"/>
</dbReference>
<feature type="compositionally biased region" description="Polar residues" evidence="5">
    <location>
        <begin position="70"/>
        <end position="84"/>
    </location>
</feature>
<dbReference type="PANTHER" id="PTHR11814">
    <property type="entry name" value="SULFATE TRANSPORTER"/>
    <property type="match status" value="1"/>
</dbReference>
<dbReference type="Pfam" id="PF00916">
    <property type="entry name" value="Sulfate_transp"/>
    <property type="match status" value="1"/>
</dbReference>
<keyword evidence="3 6" id="KW-1133">Transmembrane helix</keyword>
<dbReference type="InterPro" id="IPR001902">
    <property type="entry name" value="SLC26A/SulP_fam"/>
</dbReference>
<feature type="compositionally biased region" description="Basic and acidic residues" evidence="5">
    <location>
        <begin position="1"/>
        <end position="20"/>
    </location>
</feature>
<dbReference type="InterPro" id="IPR036513">
    <property type="entry name" value="STAS_dom_sf"/>
</dbReference>
<dbReference type="GO" id="GO:0055085">
    <property type="term" value="P:transmembrane transport"/>
    <property type="evidence" value="ECO:0007669"/>
    <property type="project" value="InterPro"/>
</dbReference>
<evidence type="ECO:0000256" key="3">
    <source>
        <dbReference type="ARBA" id="ARBA00022989"/>
    </source>
</evidence>
<evidence type="ECO:0000256" key="6">
    <source>
        <dbReference type="SAM" id="Phobius"/>
    </source>
</evidence>
<feature type="transmembrane region" description="Helical" evidence="6">
    <location>
        <begin position="364"/>
        <end position="383"/>
    </location>
</feature>
<dbReference type="OrthoDB" id="427213at2759"/>
<evidence type="ECO:0000259" key="7">
    <source>
        <dbReference type="PROSITE" id="PS50801"/>
    </source>
</evidence>
<keyword evidence="2 6" id="KW-0812">Transmembrane</keyword>
<dbReference type="InterPro" id="IPR011547">
    <property type="entry name" value="SLC26A/SulP_dom"/>
</dbReference>
<feature type="transmembrane region" description="Helical" evidence="6">
    <location>
        <begin position="249"/>
        <end position="267"/>
    </location>
</feature>
<dbReference type="PROSITE" id="PS50801">
    <property type="entry name" value="STAS"/>
    <property type="match status" value="1"/>
</dbReference>
<dbReference type="InterPro" id="IPR002645">
    <property type="entry name" value="STAS_dom"/>
</dbReference>
<feature type="domain" description="STAS" evidence="7">
    <location>
        <begin position="701"/>
        <end position="833"/>
    </location>
</feature>
<keyword evidence="9" id="KW-1185">Reference proteome</keyword>